<evidence type="ECO:0000313" key="3">
    <source>
        <dbReference type="Proteomes" id="UP000002630"/>
    </source>
</evidence>
<feature type="compositionally biased region" description="Low complexity" evidence="1">
    <location>
        <begin position="8"/>
        <end position="21"/>
    </location>
</feature>
<dbReference type="AlphaFoldDB" id="D7FIL5"/>
<dbReference type="InParanoid" id="D7FIL5"/>
<gene>
    <name evidence="2" type="ORF">Esi_0122_0029</name>
</gene>
<proteinExistence type="predicted"/>
<name>D7FIL5_ECTSI</name>
<accession>D7FIL5</accession>
<sequence length="240" mass="24771">MAAASNGRSSTTTTTTQQLQQRQHRQQEASSRWHPQPQQQPRRGSNETLHFVPGPAPAKHNKAPAGESWFVNASGRFVASATKGSAAAAFAAAASSGRAAGPPAAGGSGSPIITALRVQATPENILPVPMVVATSSGSGGGGGGTAPEINAKCPECQDLVKARLDEPTLMSEDRHRWEDGAFGAGDCASETLESGGGGEQAAAEEEAGSTARRAASAWRLRELTRTFNVGIILCLNFGRK</sequence>
<dbReference type="EMBL" id="FN647890">
    <property type="protein sequence ID" value="CBJ28833.1"/>
    <property type="molecule type" value="Genomic_DNA"/>
</dbReference>
<dbReference type="EMBL" id="FN649745">
    <property type="protein sequence ID" value="CBJ28833.1"/>
    <property type="molecule type" value="Genomic_DNA"/>
</dbReference>
<feature type="compositionally biased region" description="Low complexity" evidence="1">
    <location>
        <begin position="28"/>
        <end position="41"/>
    </location>
</feature>
<keyword evidence="3" id="KW-1185">Reference proteome</keyword>
<feature type="region of interest" description="Disordered" evidence="1">
    <location>
        <begin position="1"/>
        <end position="63"/>
    </location>
</feature>
<organism evidence="2 3">
    <name type="scientific">Ectocarpus siliculosus</name>
    <name type="common">Brown alga</name>
    <name type="synonym">Conferva siliculosa</name>
    <dbReference type="NCBI Taxonomy" id="2880"/>
    <lineage>
        <taxon>Eukaryota</taxon>
        <taxon>Sar</taxon>
        <taxon>Stramenopiles</taxon>
        <taxon>Ochrophyta</taxon>
        <taxon>PX clade</taxon>
        <taxon>Phaeophyceae</taxon>
        <taxon>Ectocarpales</taxon>
        <taxon>Ectocarpaceae</taxon>
        <taxon>Ectocarpus</taxon>
    </lineage>
</organism>
<evidence type="ECO:0000313" key="2">
    <source>
        <dbReference type="EMBL" id="CBJ28833.1"/>
    </source>
</evidence>
<feature type="region of interest" description="Disordered" evidence="1">
    <location>
        <begin position="183"/>
        <end position="210"/>
    </location>
</feature>
<protein>
    <submittedName>
        <fullName evidence="2">Uncharacterized protein</fullName>
    </submittedName>
</protein>
<reference evidence="2 3" key="1">
    <citation type="journal article" date="2010" name="Nature">
        <title>The Ectocarpus genome and the independent evolution of multicellularity in brown algae.</title>
        <authorList>
            <person name="Cock J.M."/>
            <person name="Sterck L."/>
            <person name="Rouze P."/>
            <person name="Scornet D."/>
            <person name="Allen A.E."/>
            <person name="Amoutzias G."/>
            <person name="Anthouard V."/>
            <person name="Artiguenave F."/>
            <person name="Aury J.M."/>
            <person name="Badger J.H."/>
            <person name="Beszteri B."/>
            <person name="Billiau K."/>
            <person name="Bonnet E."/>
            <person name="Bothwell J.H."/>
            <person name="Bowler C."/>
            <person name="Boyen C."/>
            <person name="Brownlee C."/>
            <person name="Carrano C.J."/>
            <person name="Charrier B."/>
            <person name="Cho G.Y."/>
            <person name="Coelho S.M."/>
            <person name="Collen J."/>
            <person name="Corre E."/>
            <person name="Da Silva C."/>
            <person name="Delage L."/>
            <person name="Delaroque N."/>
            <person name="Dittami S.M."/>
            <person name="Doulbeau S."/>
            <person name="Elias M."/>
            <person name="Farnham G."/>
            <person name="Gachon C.M."/>
            <person name="Gschloessl B."/>
            <person name="Heesch S."/>
            <person name="Jabbari K."/>
            <person name="Jubin C."/>
            <person name="Kawai H."/>
            <person name="Kimura K."/>
            <person name="Kloareg B."/>
            <person name="Kupper F.C."/>
            <person name="Lang D."/>
            <person name="Le Bail A."/>
            <person name="Leblanc C."/>
            <person name="Lerouge P."/>
            <person name="Lohr M."/>
            <person name="Lopez P.J."/>
            <person name="Martens C."/>
            <person name="Maumus F."/>
            <person name="Michel G."/>
            <person name="Miranda-Saavedra D."/>
            <person name="Morales J."/>
            <person name="Moreau H."/>
            <person name="Motomura T."/>
            <person name="Nagasato C."/>
            <person name="Napoli C.A."/>
            <person name="Nelson D.R."/>
            <person name="Nyvall-Collen P."/>
            <person name="Peters A.F."/>
            <person name="Pommier C."/>
            <person name="Potin P."/>
            <person name="Poulain J."/>
            <person name="Quesneville H."/>
            <person name="Read B."/>
            <person name="Rensing S.A."/>
            <person name="Ritter A."/>
            <person name="Rousvoal S."/>
            <person name="Samanta M."/>
            <person name="Samson G."/>
            <person name="Schroeder D.C."/>
            <person name="Segurens B."/>
            <person name="Strittmatter M."/>
            <person name="Tonon T."/>
            <person name="Tregear J.W."/>
            <person name="Valentin K."/>
            <person name="von Dassow P."/>
            <person name="Yamagishi T."/>
            <person name="Van de Peer Y."/>
            <person name="Wincker P."/>
        </authorList>
    </citation>
    <scope>NUCLEOTIDE SEQUENCE [LARGE SCALE GENOMIC DNA]</scope>
    <source>
        <strain evidence="3">Ec32 / CCAP1310/4</strain>
    </source>
</reference>
<evidence type="ECO:0000256" key="1">
    <source>
        <dbReference type="SAM" id="MobiDB-lite"/>
    </source>
</evidence>
<dbReference type="Proteomes" id="UP000002630">
    <property type="component" value="Linkage Group LG20"/>
</dbReference>